<proteinExistence type="inferred from homology"/>
<gene>
    <name evidence="5" type="ORF">ADM99_09365</name>
</gene>
<evidence type="ECO:0000256" key="2">
    <source>
        <dbReference type="ARBA" id="ARBA00022603"/>
    </source>
</evidence>
<dbReference type="InterPro" id="IPR013123">
    <property type="entry name" value="SpoU_subst-bd"/>
</dbReference>
<dbReference type="GO" id="GO:0008173">
    <property type="term" value="F:RNA methyltransferase activity"/>
    <property type="evidence" value="ECO:0007669"/>
    <property type="project" value="InterPro"/>
</dbReference>
<dbReference type="SMART" id="SM00967">
    <property type="entry name" value="SpoU_sub_bind"/>
    <property type="match status" value="1"/>
</dbReference>
<dbReference type="InterPro" id="IPR029026">
    <property type="entry name" value="tRNA_m1G_MTases_N"/>
</dbReference>
<feature type="domain" description="RNA 2-O ribose methyltransferase substrate binding" evidence="4">
    <location>
        <begin position="14"/>
        <end position="89"/>
    </location>
</feature>
<dbReference type="GO" id="GO:0006396">
    <property type="term" value="P:RNA processing"/>
    <property type="evidence" value="ECO:0007669"/>
    <property type="project" value="InterPro"/>
</dbReference>
<dbReference type="InterPro" id="IPR029064">
    <property type="entry name" value="Ribosomal_eL30-like_sf"/>
</dbReference>
<dbReference type="NCBIfam" id="TIGR00186">
    <property type="entry name" value="rRNA_methyl_3"/>
    <property type="match status" value="1"/>
</dbReference>
<accession>A0A0P6XJW7</accession>
<dbReference type="SUPFAM" id="SSF75217">
    <property type="entry name" value="alpha/beta knot"/>
    <property type="match status" value="1"/>
</dbReference>
<evidence type="ECO:0000313" key="6">
    <source>
        <dbReference type="Proteomes" id="UP000050430"/>
    </source>
</evidence>
<name>A0A0P6XJW7_9CHLR</name>
<comment type="caution">
    <text evidence="5">The sequence shown here is derived from an EMBL/GenBank/DDBJ whole genome shotgun (WGS) entry which is preliminary data.</text>
</comment>
<dbReference type="SUPFAM" id="SSF55315">
    <property type="entry name" value="L30e-like"/>
    <property type="match status" value="1"/>
</dbReference>
<dbReference type="InterPro" id="IPR001537">
    <property type="entry name" value="SpoU_MeTrfase"/>
</dbReference>
<dbReference type="PANTHER" id="PTHR46429:SF1">
    <property type="entry name" value="23S RRNA (GUANOSINE-2'-O-)-METHYLTRANSFERASE RLMB"/>
    <property type="match status" value="1"/>
</dbReference>
<dbReference type="InterPro" id="IPR029028">
    <property type="entry name" value="Alpha/beta_knot_MTases"/>
</dbReference>
<dbReference type="GO" id="GO:0003723">
    <property type="term" value="F:RNA binding"/>
    <property type="evidence" value="ECO:0007669"/>
    <property type="project" value="InterPro"/>
</dbReference>
<keyword evidence="2 5" id="KW-0489">Methyltransferase</keyword>
<dbReference type="STRING" id="229920.ADM99_09365"/>
<reference evidence="5 6" key="1">
    <citation type="submission" date="2015-07" db="EMBL/GenBank/DDBJ databases">
        <title>Genome sequence of Leptolinea tardivitalis DSM 16556.</title>
        <authorList>
            <person name="Hemp J."/>
            <person name="Ward L.M."/>
            <person name="Pace L.A."/>
            <person name="Fischer W.W."/>
        </authorList>
    </citation>
    <scope>NUCLEOTIDE SEQUENCE [LARGE SCALE GENOMIC DNA]</scope>
    <source>
        <strain evidence="5 6">YMTK-2</strain>
    </source>
</reference>
<evidence type="ECO:0000256" key="1">
    <source>
        <dbReference type="ARBA" id="ARBA00007228"/>
    </source>
</evidence>
<dbReference type="Gene3D" id="3.40.1280.10">
    <property type="match status" value="1"/>
</dbReference>
<dbReference type="Proteomes" id="UP000050430">
    <property type="component" value="Unassembled WGS sequence"/>
</dbReference>
<dbReference type="GO" id="GO:0032259">
    <property type="term" value="P:methylation"/>
    <property type="evidence" value="ECO:0007669"/>
    <property type="project" value="UniProtKB-KW"/>
</dbReference>
<evidence type="ECO:0000256" key="3">
    <source>
        <dbReference type="ARBA" id="ARBA00022679"/>
    </source>
</evidence>
<sequence length="252" mass="26934">MVQPGTGHNSVREWITGRNPVFETLSVHRRQCFRLMLATGIDEKGVIAEILTFARGMKIPVERVNRQKIDSLGGNPQGIALETSPYPYVDLRAILKAAEKKGEPPFILILDTLQDPQNLGTLLRSAEAFGVHGVIIPAHSAAGVTPAVVHASSGACEHLLIAATNLAQAISELKQANIWVIGLDAGLDAVDIADVWLDGSLALVVGSEAEGMRPLVRRSCDTIARLPMTGHIESLNAAVSGSIALYLASRKR</sequence>
<dbReference type="PANTHER" id="PTHR46429">
    <property type="entry name" value="23S RRNA (GUANOSINE-2'-O-)-METHYLTRANSFERASE RLMB"/>
    <property type="match status" value="1"/>
</dbReference>
<dbReference type="CDD" id="cd18103">
    <property type="entry name" value="SpoU-like_RlmB"/>
    <property type="match status" value="1"/>
</dbReference>
<organism evidence="5 6">
    <name type="scientific">Leptolinea tardivitalis</name>
    <dbReference type="NCBI Taxonomy" id="229920"/>
    <lineage>
        <taxon>Bacteria</taxon>
        <taxon>Bacillati</taxon>
        <taxon>Chloroflexota</taxon>
        <taxon>Anaerolineae</taxon>
        <taxon>Anaerolineales</taxon>
        <taxon>Anaerolineaceae</taxon>
        <taxon>Leptolinea</taxon>
    </lineage>
</organism>
<dbReference type="AlphaFoldDB" id="A0A0P6XJW7"/>
<evidence type="ECO:0000313" key="5">
    <source>
        <dbReference type="EMBL" id="KPL71672.1"/>
    </source>
</evidence>
<keyword evidence="3 5" id="KW-0808">Transferase</keyword>
<comment type="similarity">
    <text evidence="1">Belongs to the class IV-like SAM-binding methyltransferase superfamily. RNA methyltransferase TrmH family.</text>
</comment>
<keyword evidence="6" id="KW-1185">Reference proteome</keyword>
<dbReference type="GO" id="GO:0005829">
    <property type="term" value="C:cytosol"/>
    <property type="evidence" value="ECO:0007669"/>
    <property type="project" value="TreeGrafter"/>
</dbReference>
<protein>
    <submittedName>
        <fullName evidence="5">RNA methyltransferase</fullName>
    </submittedName>
</protein>
<dbReference type="Pfam" id="PF08032">
    <property type="entry name" value="SpoU_sub_bind"/>
    <property type="match status" value="1"/>
</dbReference>
<dbReference type="EMBL" id="LGCK01000010">
    <property type="protein sequence ID" value="KPL71672.1"/>
    <property type="molecule type" value="Genomic_DNA"/>
</dbReference>
<dbReference type="InterPro" id="IPR004441">
    <property type="entry name" value="rRNA_MeTrfase_TrmH"/>
</dbReference>
<dbReference type="Gene3D" id="3.30.1330.30">
    <property type="match status" value="1"/>
</dbReference>
<evidence type="ECO:0000259" key="4">
    <source>
        <dbReference type="SMART" id="SM00967"/>
    </source>
</evidence>
<dbReference type="Pfam" id="PF00588">
    <property type="entry name" value="SpoU_methylase"/>
    <property type="match status" value="1"/>
</dbReference>